<evidence type="ECO:0000256" key="2">
    <source>
        <dbReference type="SAM" id="MobiDB-lite"/>
    </source>
</evidence>
<evidence type="ECO:0000313" key="4">
    <source>
        <dbReference type="Proteomes" id="UP000186698"/>
    </source>
</evidence>
<dbReference type="Pfam" id="PF06741">
    <property type="entry name" value="LsmAD"/>
    <property type="match status" value="1"/>
</dbReference>
<dbReference type="GO" id="GO:0010494">
    <property type="term" value="C:cytoplasmic stress granule"/>
    <property type="evidence" value="ECO:0000318"/>
    <property type="project" value="GO_Central"/>
</dbReference>
<dbReference type="Proteomes" id="UP000186698">
    <property type="component" value="Chromosome 9_10S"/>
</dbReference>
<dbReference type="InterPro" id="IPR009604">
    <property type="entry name" value="LsmAD_domain"/>
</dbReference>
<name>A0A8J1M285_XENLA</name>
<dbReference type="GO" id="GO:0034063">
    <property type="term" value="P:stress granule assembly"/>
    <property type="evidence" value="ECO:0000318"/>
    <property type="project" value="GO_Central"/>
</dbReference>
<evidence type="ECO:0000259" key="3">
    <source>
        <dbReference type="PROSITE" id="PS52002"/>
    </source>
</evidence>
<organism evidence="4 5">
    <name type="scientific">Xenopus laevis</name>
    <name type="common">African clawed frog</name>
    <dbReference type="NCBI Taxonomy" id="8355"/>
    <lineage>
        <taxon>Eukaryota</taxon>
        <taxon>Metazoa</taxon>
        <taxon>Chordata</taxon>
        <taxon>Craniata</taxon>
        <taxon>Vertebrata</taxon>
        <taxon>Euteleostomi</taxon>
        <taxon>Amphibia</taxon>
        <taxon>Batrachia</taxon>
        <taxon>Anura</taxon>
        <taxon>Pipoidea</taxon>
        <taxon>Pipidae</taxon>
        <taxon>Xenopodinae</taxon>
        <taxon>Xenopus</taxon>
        <taxon>Xenopus</taxon>
    </lineage>
</organism>
<feature type="compositionally biased region" description="Low complexity" evidence="2">
    <location>
        <begin position="394"/>
        <end position="410"/>
    </location>
</feature>
<feature type="compositionally biased region" description="Low complexity" evidence="2">
    <location>
        <begin position="22"/>
        <end position="37"/>
    </location>
</feature>
<feature type="region of interest" description="Disordered" evidence="2">
    <location>
        <begin position="902"/>
        <end position="946"/>
    </location>
</feature>
<feature type="region of interest" description="Disordered" evidence="2">
    <location>
        <begin position="649"/>
        <end position="679"/>
    </location>
</feature>
<feature type="region of interest" description="Disordered" evidence="2">
    <location>
        <begin position="248"/>
        <end position="470"/>
    </location>
</feature>
<dbReference type="InterPro" id="IPR009818">
    <property type="entry name" value="PAM2_motif"/>
</dbReference>
<dbReference type="PANTHER" id="PTHR12854:SF8">
    <property type="entry name" value="ATAXIN-2-LIKE PROTEIN"/>
    <property type="match status" value="1"/>
</dbReference>
<dbReference type="Pfam" id="PF14438">
    <property type="entry name" value="SM-ATX"/>
    <property type="match status" value="1"/>
</dbReference>
<feature type="compositionally biased region" description="Basic and acidic residues" evidence="2">
    <location>
        <begin position="532"/>
        <end position="548"/>
    </location>
</feature>
<dbReference type="Pfam" id="PF07145">
    <property type="entry name" value="PAM2"/>
    <property type="match status" value="1"/>
</dbReference>
<comment type="similarity">
    <text evidence="1">Belongs to the ataxin-2 family.</text>
</comment>
<dbReference type="InterPro" id="IPR025852">
    <property type="entry name" value="SM_dom_ATX"/>
</dbReference>
<feature type="compositionally biased region" description="Pro residues" evidence="2">
    <location>
        <begin position="937"/>
        <end position="946"/>
    </location>
</feature>
<gene>
    <name evidence="5" type="primary">atxn2l.S</name>
</gene>
<dbReference type="PROSITE" id="PS52002">
    <property type="entry name" value="SM"/>
    <property type="match status" value="1"/>
</dbReference>
<feature type="region of interest" description="Disordered" evidence="2">
    <location>
        <begin position="482"/>
        <end position="611"/>
    </location>
</feature>
<evidence type="ECO:0000313" key="5">
    <source>
        <dbReference type="RefSeq" id="XP_041435140.1"/>
    </source>
</evidence>
<reference evidence="5" key="1">
    <citation type="submission" date="2025-08" db="UniProtKB">
        <authorList>
            <consortium name="RefSeq"/>
        </authorList>
    </citation>
    <scope>IDENTIFICATION</scope>
    <source>
        <strain evidence="5">J_2021</strain>
        <tissue evidence="5">Erythrocytes</tissue>
    </source>
</reference>
<feature type="domain" description="Sm" evidence="3">
    <location>
        <begin position="67"/>
        <end position="144"/>
    </location>
</feature>
<feature type="compositionally biased region" description="Polar residues" evidence="2">
    <location>
        <begin position="913"/>
        <end position="936"/>
    </location>
</feature>
<dbReference type="PANTHER" id="PTHR12854">
    <property type="entry name" value="ATAXIN 2-RELATED"/>
    <property type="match status" value="1"/>
</dbReference>
<dbReference type="OrthoDB" id="2275718at2759"/>
<dbReference type="AlphaFoldDB" id="A0A8J1M285"/>
<feature type="compositionally biased region" description="Polar residues" evidence="2">
    <location>
        <begin position="803"/>
        <end position="824"/>
    </location>
</feature>
<proteinExistence type="inferred from homology"/>
<protein>
    <submittedName>
        <fullName evidence="5">Ataxin-2-like protein isoform X1</fullName>
    </submittedName>
</protein>
<feature type="region of interest" description="Disordered" evidence="2">
    <location>
        <begin position="1"/>
        <end position="52"/>
    </location>
</feature>
<feature type="compositionally biased region" description="Basic and acidic residues" evidence="2">
    <location>
        <begin position="258"/>
        <end position="284"/>
    </location>
</feature>
<dbReference type="InterPro" id="IPR045117">
    <property type="entry name" value="ATXN2-like"/>
</dbReference>
<feature type="compositionally biased region" description="Low complexity" evidence="2">
    <location>
        <begin position="781"/>
        <end position="802"/>
    </location>
</feature>
<dbReference type="GO" id="GO:0003729">
    <property type="term" value="F:mRNA binding"/>
    <property type="evidence" value="ECO:0000318"/>
    <property type="project" value="GO_Central"/>
</dbReference>
<keyword evidence="4" id="KW-1185">Reference proteome</keyword>
<sequence>MLKQQQAPPSRKPAMAPAQQQGSPGSPNGNLPPGGSRSQDRPGAGRGRNIVKGLQPPVFEGVYNNSRMLHFLTAVVGSTCDVRVRNGSVYEGIFKTLSSKFELAVDAVHKKTSEQVVGPKREDIVDTMIFKPSDVAVVRFRNVDFNYATKDKFTDSAIATSSKLNGEHKDKILLRWDGGEGGNDDYDLDSDMSNGWDPNDMFKFNEDNYGVKTTYDSSLSSYTVPLEKDNTEEFRQREARATQLAREIESSPQYRARISIENDECRTEEEKHSSVQRPNSDRDSPSLANRDGKYIPLPQRVREGARGGGIRSSSSRGGRQVMSSMPVRGAPQHYPESSCSPEQRGMNGGPSRMSPKAQRPIRCTKTVSSPSSRPMEVPTSPSSAAPRAYPPLSPKSGSSLSCADSSLGTSIPDPSVAPKPSSPNSSTPIMPGEGKDIAPPAAVKEQSRTPEQLTPCQVPKQPGKVLHTDHKRNQLDELRKFGAEFRLQPSSGPDPVSESLPPRQSLECKVPEPTACEGAEPLDIQKVPELVEEMKEERSCEVAERQEDSGSPPGKAESEEKEGQAVCDQVKKSTLNPNAKEFNPSKPLLSVNKATSTPTSPGPRNHSSTATIPMLSAGQTGMYGPYISYIPNIHMSSAVQAPQMYPYPMSSSVPGQQGKYRPKGSLPQRSDQPNSAPPIMQAAAAAGPPLVAATPYSPYISYSPQQFPGQPTMMQPMAHYPSQPMFAPMLQSNPRMITSGNHPQALVSSSNHQYPPPEQQTPQTLYAAVHQSYSHHAAQLHPQPASTPTQSQQQPQHANPSPVQHQTGQPPHMSSGQPQQNLYHTATLTATPPSLTPGPSAQSPQSSYPQQAVYAIHAHQQLQHSYTNMSHVAQAHVQTGISGAHPGAPHPPHPAQVMLLHPPQSHGGPPQAAIQQTSSPSQYTYIGHHQVQSHPPQQLPFHPPGN</sequence>
<feature type="compositionally biased region" description="Polar residues" evidence="2">
    <location>
        <begin position="732"/>
        <end position="752"/>
    </location>
</feature>
<feature type="region of interest" description="Disordered" evidence="2">
    <location>
        <begin position="732"/>
        <end position="850"/>
    </location>
</feature>
<feature type="compositionally biased region" description="Low complexity" evidence="2">
    <location>
        <begin position="825"/>
        <end position="850"/>
    </location>
</feature>
<dbReference type="CTD" id="108704176"/>
<feature type="compositionally biased region" description="Low complexity" evidence="2">
    <location>
        <begin position="311"/>
        <end position="324"/>
    </location>
</feature>
<evidence type="ECO:0000256" key="1">
    <source>
        <dbReference type="ARBA" id="ARBA00007503"/>
    </source>
</evidence>
<dbReference type="KEGG" id="xla:108704176"/>
<dbReference type="RefSeq" id="XP_041435140.1">
    <property type="nucleotide sequence ID" value="XM_041579206.1"/>
</dbReference>
<feature type="compositionally biased region" description="Low complexity" evidence="2">
    <location>
        <begin position="378"/>
        <end position="387"/>
    </location>
</feature>
<dbReference type="GeneID" id="108704176"/>
<dbReference type="InterPro" id="IPR047575">
    <property type="entry name" value="Sm"/>
</dbReference>
<accession>A0A8J1M285</accession>
<dbReference type="SMART" id="SM01272">
    <property type="entry name" value="LsmAD"/>
    <property type="match status" value="1"/>
</dbReference>